<reference evidence="5" key="1">
    <citation type="submission" date="2016-06" db="UniProtKB">
        <authorList>
            <consortium name="WormBaseParasite"/>
        </authorList>
    </citation>
    <scope>IDENTIFICATION</scope>
</reference>
<feature type="compositionally biased region" description="Low complexity" evidence="1">
    <location>
        <begin position="1"/>
        <end position="15"/>
    </location>
</feature>
<keyword evidence="2" id="KW-0812">Transmembrane</keyword>
<dbReference type="WBParaSite" id="GPUH_0001199801-mRNA-1">
    <property type="protein sequence ID" value="GPUH_0001199801-mRNA-1"/>
    <property type="gene ID" value="GPUH_0001199801"/>
</dbReference>
<evidence type="ECO:0000256" key="2">
    <source>
        <dbReference type="SAM" id="Phobius"/>
    </source>
</evidence>
<keyword evidence="2" id="KW-0472">Membrane</keyword>
<evidence type="ECO:0000313" key="5">
    <source>
        <dbReference type="WBParaSite" id="GPUH_0001199801-mRNA-1"/>
    </source>
</evidence>
<organism evidence="5">
    <name type="scientific">Gongylonema pulchrum</name>
    <dbReference type="NCBI Taxonomy" id="637853"/>
    <lineage>
        <taxon>Eukaryota</taxon>
        <taxon>Metazoa</taxon>
        <taxon>Ecdysozoa</taxon>
        <taxon>Nematoda</taxon>
        <taxon>Chromadorea</taxon>
        <taxon>Rhabditida</taxon>
        <taxon>Spirurina</taxon>
        <taxon>Spiruromorpha</taxon>
        <taxon>Spiruroidea</taxon>
        <taxon>Gongylonematidae</taxon>
        <taxon>Gongylonema</taxon>
    </lineage>
</organism>
<proteinExistence type="predicted"/>
<dbReference type="EMBL" id="UYRT01078953">
    <property type="protein sequence ID" value="VDN19635.1"/>
    <property type="molecule type" value="Genomic_DNA"/>
</dbReference>
<evidence type="ECO:0000313" key="3">
    <source>
        <dbReference type="EMBL" id="VDN19635.1"/>
    </source>
</evidence>
<evidence type="ECO:0000256" key="1">
    <source>
        <dbReference type="SAM" id="MobiDB-lite"/>
    </source>
</evidence>
<keyword evidence="2" id="KW-1133">Transmembrane helix</keyword>
<accession>A0A183DTE3</accession>
<feature type="transmembrane region" description="Helical" evidence="2">
    <location>
        <begin position="52"/>
        <end position="73"/>
    </location>
</feature>
<evidence type="ECO:0000313" key="4">
    <source>
        <dbReference type="Proteomes" id="UP000271098"/>
    </source>
</evidence>
<name>A0A183DTE3_9BILA</name>
<sequence length="213" mass="23390">MDFSEKSSPSSTPRSVRAYHRGNGTLRGGGIQKVYGTGPTFKTYKHKLDRRLGHCVIGCLIKIAAVLIIFGLFHETAHEGLLQYIDSTRQKIIDSLPAPISLPLALSTMASDTTATTTATIEETIAFTGSTVFAIKGQKLVLDNEQLDDLPDNEKWTTTIAVQTEESTVKQEEQILSFPYSEPDTCLGSLEVDSKRCLVVAELDQYHNILLSV</sequence>
<gene>
    <name evidence="3" type="ORF">GPUH_LOCUS11984</name>
</gene>
<dbReference type="AlphaFoldDB" id="A0A183DTE3"/>
<feature type="region of interest" description="Disordered" evidence="1">
    <location>
        <begin position="1"/>
        <end position="25"/>
    </location>
</feature>
<reference evidence="3 4" key="2">
    <citation type="submission" date="2018-11" db="EMBL/GenBank/DDBJ databases">
        <authorList>
            <consortium name="Pathogen Informatics"/>
        </authorList>
    </citation>
    <scope>NUCLEOTIDE SEQUENCE [LARGE SCALE GENOMIC DNA]</scope>
</reference>
<dbReference type="OrthoDB" id="5834143at2759"/>
<keyword evidence="4" id="KW-1185">Reference proteome</keyword>
<dbReference type="Proteomes" id="UP000271098">
    <property type="component" value="Unassembled WGS sequence"/>
</dbReference>
<protein>
    <submittedName>
        <fullName evidence="5">BRICHOS domain-containing protein</fullName>
    </submittedName>
</protein>